<dbReference type="SMART" id="SM00642">
    <property type="entry name" value="Aamy"/>
    <property type="match status" value="1"/>
</dbReference>
<keyword evidence="9" id="KW-1185">Reference proteome</keyword>
<evidence type="ECO:0000256" key="3">
    <source>
        <dbReference type="ARBA" id="ARBA00022723"/>
    </source>
</evidence>
<dbReference type="PANTHER" id="PTHR10357:SF215">
    <property type="entry name" value="ALPHA-AMYLASE 1"/>
    <property type="match status" value="1"/>
</dbReference>
<dbReference type="InterPro" id="IPR013780">
    <property type="entry name" value="Glyco_hydro_b"/>
</dbReference>
<evidence type="ECO:0000256" key="1">
    <source>
        <dbReference type="ARBA" id="ARBA00001913"/>
    </source>
</evidence>
<evidence type="ECO:0000313" key="8">
    <source>
        <dbReference type="EMBL" id="MDF9408482.1"/>
    </source>
</evidence>
<keyword evidence="4" id="KW-0732">Signal</keyword>
<dbReference type="InterPro" id="IPR006046">
    <property type="entry name" value="Alpha_amylase"/>
</dbReference>
<comment type="caution">
    <text evidence="8">The sequence shown here is derived from an EMBL/GenBank/DDBJ whole genome shotgun (WGS) entry which is preliminary data.</text>
</comment>
<keyword evidence="6" id="KW-0119">Carbohydrate metabolism</keyword>
<dbReference type="EMBL" id="JAKOAV010000014">
    <property type="protein sequence ID" value="MDF9408482.1"/>
    <property type="molecule type" value="Genomic_DNA"/>
</dbReference>
<sequence>MFCGSSAGPEQYHGGNFAGIMEKIPYLKHLGVTALWITPVYLGIGGIHGAAGLTEGYHGYWPLDFERIDTHLIPDTVDNGRDKLKMLVEQLHDNGIKIILDVIVSHTGYHNENYHNYPHRLPAHWFKKHQDDLPFGLPALDHGQADVRDYFVNNIIDWIEDTGIDAIRLDSARHIDQTFWYYFKAYVRGKYRNIFFLGEVLDFDADSVSKYQREHDFDSLFDFPLCGNIIDVMIRNEDNKPPEHRKGMCAIAGPRGAAAPETPGVLDTDWKYNNANRLVTLVDNHDLEKRVMSWAVNYSNGDRSEAANLVVYVLSFLLTTRGIPQVYYGTEIGLEGDRCAGGDARLRMDMPWEKIDPSTLEPFPGYSVESFIYRSLRKLIRLRRENEALQYGYLFTLYSSFDVYVYMREFRGNTIIVGLNNSRTDRSVRIDIAVNLNVPGRIKKNFADRRIMVNLMDTSETVEYLPSGKLGMNIKGKQALILKLV</sequence>
<evidence type="ECO:0000256" key="6">
    <source>
        <dbReference type="RuleBase" id="RU361134"/>
    </source>
</evidence>
<organism evidence="8 9">
    <name type="scientific">Pelotomaculum isophthalicicum JI</name>
    <dbReference type="NCBI Taxonomy" id="947010"/>
    <lineage>
        <taxon>Bacteria</taxon>
        <taxon>Bacillati</taxon>
        <taxon>Bacillota</taxon>
        <taxon>Clostridia</taxon>
        <taxon>Eubacteriales</taxon>
        <taxon>Desulfotomaculaceae</taxon>
        <taxon>Pelotomaculum</taxon>
    </lineage>
</organism>
<comment type="catalytic activity">
    <reaction evidence="6">
        <text>Endohydrolysis of (1-&gt;4)-alpha-D-glucosidic linkages in polysaccharides containing three or more (1-&gt;4)-alpha-linked D-glucose units.</text>
        <dbReference type="EC" id="3.2.1.1"/>
    </reaction>
</comment>
<proteinExistence type="inferred from homology"/>
<comment type="cofactor">
    <cofactor evidence="1">
        <name>Ca(2+)</name>
        <dbReference type="ChEBI" id="CHEBI:29108"/>
    </cofactor>
</comment>
<dbReference type="InterPro" id="IPR006047">
    <property type="entry name" value="GH13_cat_dom"/>
</dbReference>
<evidence type="ECO:0000256" key="2">
    <source>
        <dbReference type="ARBA" id="ARBA00008061"/>
    </source>
</evidence>
<dbReference type="AlphaFoldDB" id="A0A9X4GZ85"/>
<feature type="domain" description="Glycosyl hydrolase family 13 catalytic" evidence="7">
    <location>
        <begin position="4"/>
        <end position="383"/>
    </location>
</feature>
<keyword evidence="6 8" id="KW-0378">Hydrolase</keyword>
<dbReference type="PANTHER" id="PTHR10357">
    <property type="entry name" value="ALPHA-AMYLASE FAMILY MEMBER"/>
    <property type="match status" value="1"/>
</dbReference>
<dbReference type="GO" id="GO:0005975">
    <property type="term" value="P:carbohydrate metabolic process"/>
    <property type="evidence" value="ECO:0007669"/>
    <property type="project" value="InterPro"/>
</dbReference>
<reference evidence="8" key="1">
    <citation type="submission" date="2022-02" db="EMBL/GenBank/DDBJ databases">
        <authorList>
            <person name="Leng L."/>
        </authorList>
    </citation>
    <scope>NUCLEOTIDE SEQUENCE</scope>
    <source>
        <strain evidence="8">JI</strain>
    </source>
</reference>
<gene>
    <name evidence="8" type="ORF">L7E55_08940</name>
</gene>
<dbReference type="InterPro" id="IPR017853">
    <property type="entry name" value="GH"/>
</dbReference>
<accession>A0A9X4GZ85</accession>
<dbReference type="Gene3D" id="3.20.20.80">
    <property type="entry name" value="Glycosidases"/>
    <property type="match status" value="1"/>
</dbReference>
<protein>
    <recommendedName>
        <fullName evidence="6">Alpha-amylase</fullName>
        <ecNumber evidence="6">3.2.1.1</ecNumber>
    </recommendedName>
</protein>
<dbReference type="PRINTS" id="PR00110">
    <property type="entry name" value="ALPHAAMYLASE"/>
</dbReference>
<evidence type="ECO:0000259" key="7">
    <source>
        <dbReference type="SMART" id="SM00642"/>
    </source>
</evidence>
<keyword evidence="3" id="KW-0479">Metal-binding</keyword>
<evidence type="ECO:0000313" key="9">
    <source>
        <dbReference type="Proteomes" id="UP001154312"/>
    </source>
</evidence>
<name>A0A9X4GZ85_9FIRM</name>
<comment type="similarity">
    <text evidence="2 5">Belongs to the glycosyl hydrolase 13 family.</text>
</comment>
<dbReference type="GO" id="GO:0046872">
    <property type="term" value="F:metal ion binding"/>
    <property type="evidence" value="ECO:0007669"/>
    <property type="project" value="UniProtKB-KW"/>
</dbReference>
<dbReference type="RefSeq" id="WP_277443805.1">
    <property type="nucleotide sequence ID" value="NZ_JAKOAV010000014.1"/>
</dbReference>
<dbReference type="Pfam" id="PF00128">
    <property type="entry name" value="Alpha-amylase"/>
    <property type="match status" value="2"/>
</dbReference>
<keyword evidence="6" id="KW-0326">Glycosidase</keyword>
<dbReference type="EC" id="3.2.1.1" evidence="6"/>
<dbReference type="SUPFAM" id="SSF51011">
    <property type="entry name" value="Glycosyl hydrolase domain"/>
    <property type="match status" value="1"/>
</dbReference>
<evidence type="ECO:0000256" key="5">
    <source>
        <dbReference type="RuleBase" id="RU003615"/>
    </source>
</evidence>
<evidence type="ECO:0000256" key="4">
    <source>
        <dbReference type="ARBA" id="ARBA00022729"/>
    </source>
</evidence>
<dbReference type="GO" id="GO:0004556">
    <property type="term" value="F:alpha-amylase activity"/>
    <property type="evidence" value="ECO:0007669"/>
    <property type="project" value="UniProtKB-UniRule"/>
</dbReference>
<dbReference type="Proteomes" id="UP001154312">
    <property type="component" value="Unassembled WGS sequence"/>
</dbReference>
<dbReference type="Gene3D" id="2.60.40.1180">
    <property type="entry name" value="Golgi alpha-mannosidase II"/>
    <property type="match status" value="1"/>
</dbReference>
<dbReference type="SUPFAM" id="SSF51445">
    <property type="entry name" value="(Trans)glycosidases"/>
    <property type="match status" value="1"/>
</dbReference>